<proteinExistence type="predicted"/>
<dbReference type="Proteomes" id="UP000518887">
    <property type="component" value="Unassembled WGS sequence"/>
</dbReference>
<dbReference type="InterPro" id="IPR056413">
    <property type="entry name" value="TPR_CcmH_CycH"/>
</dbReference>
<evidence type="ECO:0000313" key="4">
    <source>
        <dbReference type="Proteomes" id="UP000518887"/>
    </source>
</evidence>
<protein>
    <submittedName>
        <fullName evidence="3">Tetratricopeptide (TPR) repeat protein</fullName>
    </submittedName>
</protein>
<dbReference type="PANTHER" id="PTHR12558">
    <property type="entry name" value="CELL DIVISION CYCLE 16,23,27"/>
    <property type="match status" value="1"/>
</dbReference>
<gene>
    <name evidence="3" type="ORF">HNP76_001414</name>
</gene>
<dbReference type="InterPro" id="IPR011990">
    <property type="entry name" value="TPR-like_helical_dom_sf"/>
</dbReference>
<dbReference type="PANTHER" id="PTHR12558:SF13">
    <property type="entry name" value="CELL DIVISION CYCLE PROTEIN 27 HOMOLOG"/>
    <property type="match status" value="1"/>
</dbReference>
<dbReference type="SUPFAM" id="SSF48452">
    <property type="entry name" value="TPR-like"/>
    <property type="match status" value="2"/>
</dbReference>
<accession>A0A7W8G924</accession>
<keyword evidence="4" id="KW-1185">Reference proteome</keyword>
<evidence type="ECO:0000313" key="3">
    <source>
        <dbReference type="EMBL" id="MBB5226046.1"/>
    </source>
</evidence>
<dbReference type="SMART" id="SM00028">
    <property type="entry name" value="TPR"/>
    <property type="match status" value="4"/>
</dbReference>
<keyword evidence="1" id="KW-0802">TPR repeat</keyword>
<evidence type="ECO:0000259" key="2">
    <source>
        <dbReference type="Pfam" id="PF23914"/>
    </source>
</evidence>
<feature type="repeat" description="TPR" evidence="1">
    <location>
        <begin position="336"/>
        <end position="369"/>
    </location>
</feature>
<reference evidence="3 4" key="1">
    <citation type="submission" date="2020-08" db="EMBL/GenBank/DDBJ databases">
        <title>Genomic Encyclopedia of Type Strains, Phase IV (KMG-IV): sequencing the most valuable type-strain genomes for metagenomic binning, comparative biology and taxonomic classification.</title>
        <authorList>
            <person name="Goeker M."/>
        </authorList>
    </citation>
    <scope>NUCLEOTIDE SEQUENCE [LARGE SCALE GENOMIC DNA]</scope>
    <source>
        <strain evidence="3 4">DSM 103462</strain>
    </source>
</reference>
<dbReference type="Pfam" id="PF23914">
    <property type="entry name" value="TPR_CcmH_CycH"/>
    <property type="match status" value="1"/>
</dbReference>
<comment type="caution">
    <text evidence="3">The sequence shown here is derived from an EMBL/GenBank/DDBJ whole genome shotgun (WGS) entry which is preliminary data.</text>
</comment>
<feature type="repeat" description="TPR" evidence="1">
    <location>
        <begin position="267"/>
        <end position="300"/>
    </location>
</feature>
<dbReference type="InterPro" id="IPR019734">
    <property type="entry name" value="TPR_rpt"/>
</dbReference>
<name>A0A7W8G924_9SPIR</name>
<dbReference type="RefSeq" id="WP_184658950.1">
    <property type="nucleotide sequence ID" value="NZ_CP031518.1"/>
</dbReference>
<organism evidence="3 4">
    <name type="scientific">Treponema ruminis</name>
    <dbReference type="NCBI Taxonomy" id="744515"/>
    <lineage>
        <taxon>Bacteria</taxon>
        <taxon>Pseudomonadati</taxon>
        <taxon>Spirochaetota</taxon>
        <taxon>Spirochaetia</taxon>
        <taxon>Spirochaetales</taxon>
        <taxon>Treponemataceae</taxon>
        <taxon>Treponema</taxon>
    </lineage>
</organism>
<dbReference type="AlphaFoldDB" id="A0A7W8G924"/>
<dbReference type="PROSITE" id="PS50005">
    <property type="entry name" value="TPR"/>
    <property type="match status" value="2"/>
</dbReference>
<dbReference type="EMBL" id="JACHFQ010000004">
    <property type="protein sequence ID" value="MBB5226046.1"/>
    <property type="molecule type" value="Genomic_DNA"/>
</dbReference>
<feature type="domain" description="Cytochrome c-type biogenesis protein H TPR" evidence="2">
    <location>
        <begin position="256"/>
        <end position="369"/>
    </location>
</feature>
<dbReference type="Gene3D" id="1.25.40.10">
    <property type="entry name" value="Tetratricopeptide repeat domain"/>
    <property type="match status" value="2"/>
</dbReference>
<sequence length="381" mass="43434">MNPVSPLDSVYFIDIPEGFTLSDKAFHLDTTIPLPVQKKAEDAPGTFNMKELTEEQILAGLLSIMAYDPKNEHILYYRSILQHARPNLKKELGEAAILKAKNEDYELAEEIFRALHGFDPEDMTIILNMALFFDQRADSYRRSGLHEDADAYDEDALNYYREALEAEPALPDAFFNAGFYYLKKHSYKEAKDVFETYLALTCDVKDEDLGENGIYKKNRAQEILNNIANRNMDDDHFKTAYDLINRGQEEKGLEEIRKFIEKNPNVWNAWFMLGWGLRKLARYDEAKMAFEKALTLEGGDTSDTYNELSICLLEKGDLKGAKRLLEKALVKDSENTKIISNLGYLALKEGNPGMAAGYFQTVLEIDPDDKLAAMELAKLDV</sequence>
<evidence type="ECO:0000256" key="1">
    <source>
        <dbReference type="PROSITE-ProRule" id="PRU00339"/>
    </source>
</evidence>